<dbReference type="InterPro" id="IPR052053">
    <property type="entry name" value="IM_YidH-like"/>
</dbReference>
<dbReference type="Pfam" id="PF02656">
    <property type="entry name" value="DUF202"/>
    <property type="match status" value="1"/>
</dbReference>
<evidence type="ECO:0000259" key="8">
    <source>
        <dbReference type="Pfam" id="PF02656"/>
    </source>
</evidence>
<dbReference type="Proteomes" id="UP000799778">
    <property type="component" value="Unassembled WGS sequence"/>
</dbReference>
<dbReference type="AlphaFoldDB" id="A0A6A5XQ95"/>
<feature type="compositionally biased region" description="Polar residues" evidence="6">
    <location>
        <begin position="17"/>
        <end position="26"/>
    </location>
</feature>
<dbReference type="PANTHER" id="PTHR34187:SF2">
    <property type="entry name" value="DUF202 DOMAIN-CONTAINING PROTEIN"/>
    <property type="match status" value="1"/>
</dbReference>
<feature type="region of interest" description="Disordered" evidence="6">
    <location>
        <begin position="1"/>
        <end position="180"/>
    </location>
</feature>
<evidence type="ECO:0000256" key="6">
    <source>
        <dbReference type="SAM" id="MobiDB-lite"/>
    </source>
</evidence>
<keyword evidence="2" id="KW-1003">Cell membrane</keyword>
<keyword evidence="4 7" id="KW-1133">Transmembrane helix</keyword>
<proteinExistence type="predicted"/>
<gene>
    <name evidence="9" type="ORF">BU24DRAFT_493488</name>
</gene>
<feature type="compositionally biased region" description="Basic and acidic residues" evidence="6">
    <location>
        <begin position="154"/>
        <end position="178"/>
    </location>
</feature>
<evidence type="ECO:0000256" key="5">
    <source>
        <dbReference type="ARBA" id="ARBA00023136"/>
    </source>
</evidence>
<keyword evidence="3 7" id="KW-0812">Transmembrane</keyword>
<evidence type="ECO:0000256" key="2">
    <source>
        <dbReference type="ARBA" id="ARBA00022475"/>
    </source>
</evidence>
<reference evidence="9" key="1">
    <citation type="journal article" date="2020" name="Stud. Mycol.">
        <title>101 Dothideomycetes genomes: a test case for predicting lifestyles and emergence of pathogens.</title>
        <authorList>
            <person name="Haridas S."/>
            <person name="Albert R."/>
            <person name="Binder M."/>
            <person name="Bloem J."/>
            <person name="Labutti K."/>
            <person name="Salamov A."/>
            <person name="Andreopoulos B."/>
            <person name="Baker S."/>
            <person name="Barry K."/>
            <person name="Bills G."/>
            <person name="Bluhm B."/>
            <person name="Cannon C."/>
            <person name="Castanera R."/>
            <person name="Culley D."/>
            <person name="Daum C."/>
            <person name="Ezra D."/>
            <person name="Gonzalez J."/>
            <person name="Henrissat B."/>
            <person name="Kuo A."/>
            <person name="Liang C."/>
            <person name="Lipzen A."/>
            <person name="Lutzoni F."/>
            <person name="Magnuson J."/>
            <person name="Mondo S."/>
            <person name="Nolan M."/>
            <person name="Ohm R."/>
            <person name="Pangilinan J."/>
            <person name="Park H.-J."/>
            <person name="Ramirez L."/>
            <person name="Alfaro M."/>
            <person name="Sun H."/>
            <person name="Tritt A."/>
            <person name="Yoshinaga Y."/>
            <person name="Zwiers L.-H."/>
            <person name="Turgeon B."/>
            <person name="Goodwin S."/>
            <person name="Spatafora J."/>
            <person name="Crous P."/>
            <person name="Grigoriev I."/>
        </authorList>
    </citation>
    <scope>NUCLEOTIDE SEQUENCE</scope>
    <source>
        <strain evidence="9">CBS 175.79</strain>
    </source>
</reference>
<dbReference type="OrthoDB" id="199599at2759"/>
<dbReference type="GO" id="GO:0005886">
    <property type="term" value="C:plasma membrane"/>
    <property type="evidence" value="ECO:0007669"/>
    <property type="project" value="UniProtKB-SubCell"/>
</dbReference>
<accession>A0A6A5XQ95</accession>
<evidence type="ECO:0000313" key="9">
    <source>
        <dbReference type="EMBL" id="KAF2015007.1"/>
    </source>
</evidence>
<dbReference type="EMBL" id="ML978070">
    <property type="protein sequence ID" value="KAF2015007.1"/>
    <property type="molecule type" value="Genomic_DNA"/>
</dbReference>
<dbReference type="RefSeq" id="XP_033383346.1">
    <property type="nucleotide sequence ID" value="XM_033533969.1"/>
</dbReference>
<keyword evidence="5 7" id="KW-0472">Membrane</keyword>
<evidence type="ECO:0000313" key="10">
    <source>
        <dbReference type="Proteomes" id="UP000799778"/>
    </source>
</evidence>
<evidence type="ECO:0000256" key="3">
    <source>
        <dbReference type="ARBA" id="ARBA00022692"/>
    </source>
</evidence>
<dbReference type="PANTHER" id="PTHR34187">
    <property type="entry name" value="FGR18P"/>
    <property type="match status" value="1"/>
</dbReference>
<feature type="transmembrane region" description="Helical" evidence="7">
    <location>
        <begin position="307"/>
        <end position="333"/>
    </location>
</feature>
<name>A0A6A5XQ95_9PLEO</name>
<feature type="transmembrane region" description="Helical" evidence="7">
    <location>
        <begin position="269"/>
        <end position="286"/>
    </location>
</feature>
<evidence type="ECO:0000256" key="4">
    <source>
        <dbReference type="ARBA" id="ARBA00022989"/>
    </source>
</evidence>
<feature type="transmembrane region" description="Helical" evidence="7">
    <location>
        <begin position="211"/>
        <end position="232"/>
    </location>
</feature>
<feature type="compositionally biased region" description="Basic and acidic residues" evidence="6">
    <location>
        <begin position="1"/>
        <end position="13"/>
    </location>
</feature>
<protein>
    <recommendedName>
        <fullName evidence="8">DUF202 domain-containing protein</fullName>
    </recommendedName>
</protein>
<dbReference type="GeneID" id="54291366"/>
<dbReference type="InterPro" id="IPR003807">
    <property type="entry name" value="DUF202"/>
</dbReference>
<evidence type="ECO:0000256" key="1">
    <source>
        <dbReference type="ARBA" id="ARBA00004651"/>
    </source>
</evidence>
<feature type="compositionally biased region" description="Low complexity" evidence="6">
    <location>
        <begin position="131"/>
        <end position="147"/>
    </location>
</feature>
<organism evidence="9 10">
    <name type="scientific">Aaosphaeria arxii CBS 175.79</name>
    <dbReference type="NCBI Taxonomy" id="1450172"/>
    <lineage>
        <taxon>Eukaryota</taxon>
        <taxon>Fungi</taxon>
        <taxon>Dikarya</taxon>
        <taxon>Ascomycota</taxon>
        <taxon>Pezizomycotina</taxon>
        <taxon>Dothideomycetes</taxon>
        <taxon>Pleosporomycetidae</taxon>
        <taxon>Pleosporales</taxon>
        <taxon>Pleosporales incertae sedis</taxon>
        <taxon>Aaosphaeria</taxon>
    </lineage>
</organism>
<evidence type="ECO:0000256" key="7">
    <source>
        <dbReference type="SAM" id="Phobius"/>
    </source>
</evidence>
<feature type="compositionally biased region" description="Low complexity" evidence="6">
    <location>
        <begin position="37"/>
        <end position="69"/>
    </location>
</feature>
<feature type="compositionally biased region" description="Polar residues" evidence="6">
    <location>
        <begin position="97"/>
        <end position="106"/>
    </location>
</feature>
<feature type="domain" description="DUF202" evidence="8">
    <location>
        <begin position="202"/>
        <end position="293"/>
    </location>
</feature>
<keyword evidence="10" id="KW-1185">Reference proteome</keyword>
<sequence>MDRSDDSSDRVRDPGTSAATNINSSLKSHHRTADGPSSTQQHPASPSTSSSSTASSTSIHNPTSTSDSSTTRRDRPTPYAQTYSDLVAEGNAIASGMASSRRQQQQGDDESAPIIQNARNSGGNYNSISPSTTTSARTTGAETAGTRHNGAPGEVERVRENQQREAAEREAAEQERREKGRWRAWVEKYGSVELENKGSVARDHLALERTFLAWLRTSLAFASIGIAVTQLFRLNTSLSPRSPATSPSTSSFSPTAHSHSRLRSVGKPLGATFIGISVLILFIGFHRYFEAQHYVIRGKFPASRGSIILVTGVAGALIVGSFVVVLAVGTAGFEN</sequence>
<comment type="subcellular location">
    <subcellularLocation>
        <location evidence="1">Cell membrane</location>
        <topology evidence="1">Multi-pass membrane protein</topology>
    </subcellularLocation>
</comment>
<feature type="compositionally biased region" description="Polar residues" evidence="6">
    <location>
        <begin position="117"/>
        <end position="130"/>
    </location>
</feature>